<dbReference type="EMBL" id="AZHD01000002">
    <property type="protein sequence ID" value="OAA66848.1"/>
    <property type="molecule type" value="Genomic_DNA"/>
</dbReference>
<dbReference type="Proteomes" id="UP000076874">
    <property type="component" value="Unassembled WGS sequence"/>
</dbReference>
<evidence type="ECO:0000313" key="2">
    <source>
        <dbReference type="Proteomes" id="UP000076874"/>
    </source>
</evidence>
<comment type="caution">
    <text evidence="1">The sequence shown here is derived from an EMBL/GenBank/DDBJ whole genome shotgun (WGS) entry which is preliminary data.</text>
</comment>
<organism evidence="1 2">
    <name type="scientific">Niveomyces insectorum RCEF 264</name>
    <dbReference type="NCBI Taxonomy" id="1081102"/>
    <lineage>
        <taxon>Eukaryota</taxon>
        <taxon>Fungi</taxon>
        <taxon>Dikarya</taxon>
        <taxon>Ascomycota</taxon>
        <taxon>Pezizomycotina</taxon>
        <taxon>Sordariomycetes</taxon>
        <taxon>Hypocreomycetidae</taxon>
        <taxon>Hypocreales</taxon>
        <taxon>Cordycipitaceae</taxon>
        <taxon>Niveomyces</taxon>
    </lineage>
</organism>
<gene>
    <name evidence="1" type="ORF">SPI_01424</name>
</gene>
<proteinExistence type="predicted"/>
<dbReference type="OrthoDB" id="4357582at2759"/>
<dbReference type="STRING" id="1081102.A0A167YYH5"/>
<accession>A0A167YYH5</accession>
<name>A0A167YYH5_9HYPO</name>
<protein>
    <submittedName>
        <fullName evidence="1">Carbonic anhydrase 2</fullName>
    </submittedName>
</protein>
<evidence type="ECO:0000313" key="1">
    <source>
        <dbReference type="EMBL" id="OAA66848.1"/>
    </source>
</evidence>
<keyword evidence="2" id="KW-1185">Reference proteome</keyword>
<dbReference type="AlphaFoldDB" id="A0A167YYH5"/>
<reference evidence="1 2" key="1">
    <citation type="journal article" date="2016" name="Genome Biol. Evol.">
        <title>Divergent and convergent evolution of fungal pathogenicity.</title>
        <authorList>
            <person name="Shang Y."/>
            <person name="Xiao G."/>
            <person name="Zheng P."/>
            <person name="Cen K."/>
            <person name="Zhan S."/>
            <person name="Wang C."/>
        </authorList>
    </citation>
    <scope>NUCLEOTIDE SEQUENCE [LARGE SCALE GENOMIC DNA]</scope>
    <source>
        <strain evidence="1 2">RCEF 264</strain>
    </source>
</reference>
<sequence length="339" mass="38103">MPPKRRAACADDVIATALSRGLPDRSTIDCKPVWRKLRPRSQKPCQRDLALWKAYAKKYPKPSGVGFGGYLDERNGWATTRTIRIKMRRFCSAWERENNQVIPEEVKYSLAPTAALGQDAKEMRRQQLYGARRALGQQQLMANQRAHLDVYPKRASEHEQRDWCKDHFSPRRAAKPGWCGRLEAPGGSSTERLPRGVLEGPSAYLWSLPGAGTVVRQGHGDRHIDRAEVPFRCGPVVFRTATACAGYCPSCLGNETLPAASRLRSYTNRQAWLRHVDVCLPRYLEVCRYRATINGAIPCPHYWCPGMFEDDPALRLHLQDAVTQAVTSAAQLLKACPPP</sequence>